<evidence type="ECO:0000259" key="4">
    <source>
        <dbReference type="Pfam" id="PF13458"/>
    </source>
</evidence>
<comment type="similarity">
    <text evidence="1">Belongs to the leucine-binding protein family.</text>
</comment>
<dbReference type="InterPro" id="IPR028082">
    <property type="entry name" value="Peripla_BP_I"/>
</dbReference>
<dbReference type="EMBL" id="JACOFX010000010">
    <property type="protein sequence ID" value="MBC3909455.1"/>
    <property type="molecule type" value="Genomic_DNA"/>
</dbReference>
<organism evidence="5 6">
    <name type="scientific">Undibacterium umbellatum</name>
    <dbReference type="NCBI Taxonomy" id="2762300"/>
    <lineage>
        <taxon>Bacteria</taxon>
        <taxon>Pseudomonadati</taxon>
        <taxon>Pseudomonadota</taxon>
        <taxon>Betaproteobacteria</taxon>
        <taxon>Burkholderiales</taxon>
        <taxon>Oxalobacteraceae</taxon>
        <taxon>Undibacterium</taxon>
    </lineage>
</organism>
<dbReference type="Gene3D" id="3.40.50.2300">
    <property type="match status" value="2"/>
</dbReference>
<gene>
    <name evidence="5" type="ORF">H8L47_17990</name>
</gene>
<keyword evidence="6" id="KW-1185">Reference proteome</keyword>
<evidence type="ECO:0000313" key="6">
    <source>
        <dbReference type="Proteomes" id="UP000646911"/>
    </source>
</evidence>
<sequence>MRAFPRLFAGLLLSLSLPLSSYAEEGTIRIGIIGPFTGKSSSDMGESIRGGAKVFLQDINQIGGVMGRRIELVERDDQAKPELGVAMAKELVDKEKVVAVIGFANTGVALQAAKVFQDSKKPLIISAATGAAITKQYMPPAVPDSYVFRLAASDNLQPSVILSDVIDKRKLTQIAILHDDSPYGMYGKENLMTELQHRKITPVALESFKVGDQDMTAQLSKAKQAGAQVVVVYCLSTEGAMVANSMSKIKLNVPLAGSWTLSQRSFTELAGGNAEGARMPVTFIENDASNRSNEFVLNYFRINNVKSIPSAVAAAQTYDALRILTLALMQANSTDGDKIKLALEDMKYDATSTVISRYKKPFSKNDHEAIARNMLFIGEIRRGKVAYAYKEDANSGLIVRTK</sequence>
<dbReference type="PANTHER" id="PTHR30483:SF6">
    <property type="entry name" value="PERIPLASMIC BINDING PROTEIN OF ABC TRANSPORTER FOR NATURAL AMINO ACIDS"/>
    <property type="match status" value="1"/>
</dbReference>
<dbReference type="InterPro" id="IPR051010">
    <property type="entry name" value="BCAA_transport"/>
</dbReference>
<dbReference type="Proteomes" id="UP000646911">
    <property type="component" value="Unassembled WGS sequence"/>
</dbReference>
<dbReference type="RefSeq" id="WP_186954987.1">
    <property type="nucleotide sequence ID" value="NZ_JACOFX010000010.1"/>
</dbReference>
<name>A0ABR6ZCG7_9BURK</name>
<dbReference type="InterPro" id="IPR028081">
    <property type="entry name" value="Leu-bd"/>
</dbReference>
<feature type="domain" description="Leucine-binding protein" evidence="4">
    <location>
        <begin position="27"/>
        <end position="372"/>
    </location>
</feature>
<dbReference type="PANTHER" id="PTHR30483">
    <property type="entry name" value="LEUCINE-SPECIFIC-BINDING PROTEIN"/>
    <property type="match status" value="1"/>
</dbReference>
<comment type="caution">
    <text evidence="5">The sequence shown here is derived from an EMBL/GenBank/DDBJ whole genome shotgun (WGS) entry which is preliminary data.</text>
</comment>
<feature type="signal peptide" evidence="3">
    <location>
        <begin position="1"/>
        <end position="23"/>
    </location>
</feature>
<evidence type="ECO:0000256" key="3">
    <source>
        <dbReference type="SAM" id="SignalP"/>
    </source>
</evidence>
<dbReference type="SUPFAM" id="SSF53822">
    <property type="entry name" value="Periplasmic binding protein-like I"/>
    <property type="match status" value="1"/>
</dbReference>
<evidence type="ECO:0000256" key="1">
    <source>
        <dbReference type="ARBA" id="ARBA00010062"/>
    </source>
</evidence>
<evidence type="ECO:0000256" key="2">
    <source>
        <dbReference type="ARBA" id="ARBA00022729"/>
    </source>
</evidence>
<proteinExistence type="inferred from homology"/>
<protein>
    <submittedName>
        <fullName evidence="5">ABC transporter substrate-binding protein</fullName>
    </submittedName>
</protein>
<feature type="chain" id="PRO_5045518124" evidence="3">
    <location>
        <begin position="24"/>
        <end position="402"/>
    </location>
</feature>
<evidence type="ECO:0000313" key="5">
    <source>
        <dbReference type="EMBL" id="MBC3909455.1"/>
    </source>
</evidence>
<accession>A0ABR6ZCG7</accession>
<keyword evidence="2 3" id="KW-0732">Signal</keyword>
<dbReference type="Pfam" id="PF13458">
    <property type="entry name" value="Peripla_BP_6"/>
    <property type="match status" value="1"/>
</dbReference>
<dbReference type="CDD" id="cd06335">
    <property type="entry name" value="PBP1_ABC_ligand_binding-like"/>
    <property type="match status" value="1"/>
</dbReference>
<reference evidence="5 6" key="1">
    <citation type="submission" date="2020-08" db="EMBL/GenBank/DDBJ databases">
        <title>Novel species isolated from subtropical streams in China.</title>
        <authorList>
            <person name="Lu H."/>
        </authorList>
    </citation>
    <scope>NUCLEOTIDE SEQUENCE [LARGE SCALE GENOMIC DNA]</scope>
    <source>
        <strain evidence="5 6">NL8W</strain>
    </source>
</reference>